<reference evidence="1 2" key="1">
    <citation type="submission" date="2018-08" db="EMBL/GenBank/DDBJ databases">
        <title>Form III RuBisCO-mediated autotrophy in Thermodesulfobium bacteria.</title>
        <authorList>
            <person name="Toshchakov S.V."/>
            <person name="Kublanov I.V."/>
            <person name="Frolov E."/>
            <person name="Bonch-Osmolovskaya E.A."/>
            <person name="Tourova T.P."/>
            <person name="Chernych N.A."/>
            <person name="Lebedinsky A.V."/>
        </authorList>
    </citation>
    <scope>NUCLEOTIDE SEQUENCE [LARGE SCALE GENOMIC DNA]</scope>
    <source>
        <strain evidence="1 2">SR</strain>
    </source>
</reference>
<organism evidence="1 2">
    <name type="scientific">Ammonifex thiophilus</name>
    <dbReference type="NCBI Taxonomy" id="444093"/>
    <lineage>
        <taxon>Bacteria</taxon>
        <taxon>Bacillati</taxon>
        <taxon>Bacillota</taxon>
        <taxon>Clostridia</taxon>
        <taxon>Thermoanaerobacterales</taxon>
        <taxon>Thermoanaerobacteraceae</taxon>
        <taxon>Ammonifex</taxon>
    </lineage>
</organism>
<dbReference type="Pfam" id="PF08812">
    <property type="entry name" value="YtxC"/>
    <property type="match status" value="1"/>
</dbReference>
<dbReference type="OrthoDB" id="2986513at2"/>
<name>A0A3D8P535_9THEO</name>
<sequence length="286" mass="33060">MEIVLRLKSTHLRKVLRESLARELQQLRKEKIPCRLHTGKEGDFLHVKSEAKSENEKRYVKLRLSRFLGEFFLRHGLTLYFYSLWEGELPASPALQQAIHEALSSRREDPSLAPLRPLIVERLSSYLRSTPSPIKLDLEGFLYFRLKELRPLLSRLAYEVVDEVLFRQESEELLDFLANFRQRHGLDHHRVHCYYTAAGGILLCDNKGKELAYLPPSDFPEEGPEDWILGTLILLGARQIVLHGYFPSGAALPLFAKLFRLRECRSCPFCAAPKLKENKSPRAKEP</sequence>
<dbReference type="AlphaFoldDB" id="A0A3D8P535"/>
<evidence type="ECO:0008006" key="3">
    <source>
        <dbReference type="Google" id="ProtNLM"/>
    </source>
</evidence>
<dbReference type="EMBL" id="QSLN01000002">
    <property type="protein sequence ID" value="RDV84324.1"/>
    <property type="molecule type" value="Genomic_DNA"/>
</dbReference>
<dbReference type="InterPro" id="IPR014199">
    <property type="entry name" value="Spore_YtxC"/>
</dbReference>
<keyword evidence="2" id="KW-1185">Reference proteome</keyword>
<proteinExistence type="predicted"/>
<evidence type="ECO:0000313" key="1">
    <source>
        <dbReference type="EMBL" id="RDV84324.1"/>
    </source>
</evidence>
<gene>
    <name evidence="1" type="ORF">DXX99_03200</name>
</gene>
<comment type="caution">
    <text evidence="1">The sequence shown here is derived from an EMBL/GenBank/DDBJ whole genome shotgun (WGS) entry which is preliminary data.</text>
</comment>
<protein>
    <recommendedName>
        <fullName evidence="3">Sporulation protein YtxC</fullName>
    </recommendedName>
</protein>
<dbReference type="RefSeq" id="WP_115792065.1">
    <property type="nucleotide sequence ID" value="NZ_QSLN01000002.1"/>
</dbReference>
<dbReference type="Proteomes" id="UP000256329">
    <property type="component" value="Unassembled WGS sequence"/>
</dbReference>
<accession>A0A3D8P535</accession>
<evidence type="ECO:0000313" key="2">
    <source>
        <dbReference type="Proteomes" id="UP000256329"/>
    </source>
</evidence>